<dbReference type="PANTHER" id="PTHR10579">
    <property type="entry name" value="CALCIUM-ACTIVATED CHLORIDE CHANNEL REGULATOR"/>
    <property type="match status" value="1"/>
</dbReference>
<feature type="region of interest" description="Disordered" evidence="1">
    <location>
        <begin position="374"/>
        <end position="418"/>
    </location>
</feature>
<dbReference type="AlphaFoldDB" id="A0A5C5UK04"/>
<gene>
    <name evidence="5" type="ORF">FRX94_05615</name>
</gene>
<evidence type="ECO:0000256" key="1">
    <source>
        <dbReference type="SAM" id="MobiDB-lite"/>
    </source>
</evidence>
<organism evidence="5 6">
    <name type="scientific">Corynebacterium canis</name>
    <dbReference type="NCBI Taxonomy" id="679663"/>
    <lineage>
        <taxon>Bacteria</taxon>
        <taxon>Bacillati</taxon>
        <taxon>Actinomycetota</taxon>
        <taxon>Actinomycetes</taxon>
        <taxon>Mycobacteriales</taxon>
        <taxon>Corynebacteriaceae</taxon>
        <taxon>Corynebacterium</taxon>
    </lineage>
</organism>
<feature type="signal peptide" evidence="3">
    <location>
        <begin position="1"/>
        <end position="26"/>
    </location>
</feature>
<dbReference type="OrthoDB" id="4318225at2"/>
<dbReference type="PANTHER" id="PTHR10579:SF43">
    <property type="entry name" value="ZINC FINGER (C3HC4-TYPE RING FINGER) FAMILY PROTEIN"/>
    <property type="match status" value="1"/>
</dbReference>
<protein>
    <submittedName>
        <fullName evidence="5">VWA domain-containing protein</fullName>
    </submittedName>
</protein>
<evidence type="ECO:0000256" key="3">
    <source>
        <dbReference type="SAM" id="SignalP"/>
    </source>
</evidence>
<dbReference type="Pfam" id="PF13519">
    <property type="entry name" value="VWA_2"/>
    <property type="match status" value="1"/>
</dbReference>
<feature type="chain" id="PRO_5022768045" evidence="3">
    <location>
        <begin position="27"/>
        <end position="633"/>
    </location>
</feature>
<proteinExistence type="predicted"/>
<feature type="region of interest" description="Disordered" evidence="1">
    <location>
        <begin position="562"/>
        <end position="592"/>
    </location>
</feature>
<evidence type="ECO:0000313" key="5">
    <source>
        <dbReference type="EMBL" id="TWT26534.1"/>
    </source>
</evidence>
<feature type="domain" description="VWFA" evidence="4">
    <location>
        <begin position="33"/>
        <end position="219"/>
    </location>
</feature>
<sequence>MRSFRSAVAVVATLGLALLSSPVAHAQGTTLDPTVVVLDASGSMTAEDVDGTSRMDSAKQAVTRFLDQVPGDAQLGLVTYGTGTGSGEEEKEAGCRDITVLAELGEKDSGALKDAVNGLDPRGYTPIGNSLLRANELLPKEGKRSIVLVSDGIDTCAPPPVCDVAKQLKEQGTDLVVHTIGFMVDEAARAELQCVADATGGTYSDASSTDGLTETLTRAATRSGTEYQLPTKQVQFSNTLHDAPEISVGDIENPTRIHALLPPGGKKEAYAKVKLPDNMRLQVGYTLVPEFGTRRALEDNYGFFITANNQSDGPCHVERSGLVDIVGDHPSSGFIISKDKSQKGVDCDEDFVYLHTHETFDAPDDMDMTLAFVPTKPSNYGDDSNKNASAARTKESIQEPKQTDTEASVPALAFPDPTGESIKSSITADIVEGETQYFPVDVEWGQTLDVSVEVIEDLGADKVELSRQPSRKLSFDVLNELQQPQKLVGEQSLRVSELNSPTVFGTERPISFGNAEAGSPAWYGGKHFIQVSFSHDRREEKATADTQSIPVKYRITVAPRGDAVTGPTFEAGSATSSETSTPPQSSESTTATDIAQTSNLAKLLRYGTLIDILLAIIIVAIAVIVFITRRRRR</sequence>
<comment type="caution">
    <text evidence="5">The sequence shown here is derived from an EMBL/GenBank/DDBJ whole genome shotgun (WGS) entry which is preliminary data.</text>
</comment>
<dbReference type="InterPro" id="IPR036465">
    <property type="entry name" value="vWFA_dom_sf"/>
</dbReference>
<dbReference type="InterPro" id="IPR002035">
    <property type="entry name" value="VWF_A"/>
</dbReference>
<dbReference type="EMBL" id="VOHM01000009">
    <property type="protein sequence ID" value="TWT26534.1"/>
    <property type="molecule type" value="Genomic_DNA"/>
</dbReference>
<dbReference type="PROSITE" id="PS50234">
    <property type="entry name" value="VWFA"/>
    <property type="match status" value="1"/>
</dbReference>
<dbReference type="SMART" id="SM00327">
    <property type="entry name" value="VWA"/>
    <property type="match status" value="1"/>
</dbReference>
<feature type="compositionally biased region" description="Polar residues" evidence="1">
    <location>
        <begin position="376"/>
        <end position="390"/>
    </location>
</feature>
<dbReference type="InterPro" id="IPR051266">
    <property type="entry name" value="CLCR"/>
</dbReference>
<dbReference type="RefSeq" id="WP_146324149.1">
    <property type="nucleotide sequence ID" value="NZ_BAABLR010000074.1"/>
</dbReference>
<name>A0A5C5UK04_9CORY</name>
<accession>A0A5C5UK04</accession>
<dbReference type="SUPFAM" id="SSF53300">
    <property type="entry name" value="vWA-like"/>
    <property type="match status" value="1"/>
</dbReference>
<evidence type="ECO:0000259" key="4">
    <source>
        <dbReference type="PROSITE" id="PS50234"/>
    </source>
</evidence>
<keyword evidence="3" id="KW-0732">Signal</keyword>
<keyword evidence="2" id="KW-0812">Transmembrane</keyword>
<feature type="compositionally biased region" description="Basic and acidic residues" evidence="1">
    <location>
        <begin position="392"/>
        <end position="404"/>
    </location>
</feature>
<feature type="compositionally biased region" description="Low complexity" evidence="1">
    <location>
        <begin position="573"/>
        <end position="592"/>
    </location>
</feature>
<keyword evidence="6" id="KW-1185">Reference proteome</keyword>
<reference evidence="5 6" key="1">
    <citation type="submission" date="2019-08" db="EMBL/GenBank/DDBJ databases">
        <authorList>
            <person name="Lei W."/>
        </authorList>
    </citation>
    <scope>NUCLEOTIDE SEQUENCE [LARGE SCALE GENOMIC DNA]</scope>
    <source>
        <strain evidence="5 6">CCUG 58627</strain>
    </source>
</reference>
<keyword evidence="2" id="KW-0472">Membrane</keyword>
<dbReference type="Gene3D" id="3.40.50.410">
    <property type="entry name" value="von Willebrand factor, type A domain"/>
    <property type="match status" value="1"/>
</dbReference>
<dbReference type="Proteomes" id="UP000320791">
    <property type="component" value="Unassembled WGS sequence"/>
</dbReference>
<feature type="transmembrane region" description="Helical" evidence="2">
    <location>
        <begin position="606"/>
        <end position="627"/>
    </location>
</feature>
<evidence type="ECO:0000313" key="6">
    <source>
        <dbReference type="Proteomes" id="UP000320791"/>
    </source>
</evidence>
<evidence type="ECO:0000256" key="2">
    <source>
        <dbReference type="SAM" id="Phobius"/>
    </source>
</evidence>
<keyword evidence="2" id="KW-1133">Transmembrane helix</keyword>